<feature type="repeat" description="ANK" evidence="8">
    <location>
        <begin position="828"/>
        <end position="860"/>
    </location>
</feature>
<keyword evidence="6" id="KW-0539">Nucleus</keyword>
<dbReference type="STRING" id="126957.T1IXT6"/>
<dbReference type="Gene3D" id="1.25.40.20">
    <property type="entry name" value="Ankyrin repeat-containing domain"/>
    <property type="match status" value="1"/>
</dbReference>
<sequence length="1069" mass="117334">MDYLTLKSNNMDYLSGAAKPTSLDYLSAYATMLDRTRLYFQGLPQLREAMPPPMMTAHGARGERGEIPLDLSMKTIRQTPDSTAADDDVIVLDHKKAAAARAHALSKLHAEAARHGARFSEAYLPQGATFPNAANSGASKKCQHNANLALLGLGAYGGGEMLVPPPHLAGHLGLVGCGADATGGAMCIDFPRCRDLMVPTSLGLHPLHRAQGLQAVPLGGMHALNVQAAYAEQQRNALNKLIPLCPTQNNGAGPMPQDVAGLNELHRLSLAANTGGFLVPPSCVMPMAPSKMVRDRYPMPTPGYPKENACPCCPPTGLPIPCACCIPKQTPATRSGAFTTYGDSCCTSKELPFTSHIQQTLHNSASKEAKDTYKNNKDLRHMKKEMRHSMMVANKNIVKEMAYPKSVTTPPARSTPAMQEVSVAPPSPDGCARTDGRDKHSIQRDAERCRLSLMDAVPITTRVYAPVVSIPTAPTNERTTDAKNPTEATTPKDALLPSGGVAANNEFGVVQCTEGSPSPAKAEEAAAATVRRNTATVWRPGGNWDDEDEAETKAKEAAIPTTVKDKAAPAQIVHGCAIPKSGATFVEELVHKYRKRYAENRALQRLLLSIKRPKPPTCSGAMLTYLMGGAAENKRKRRTDDAGDQERPKKIKSADEECSRLESSIKIFGGVRRHEKRSKDKRLESIRKKRHERIQKIIIKVRDAEEKKKEEEEELDKVEKLIVRLYYGRRRLLGHHRRRPVTDAMRLKRTSLKRMAPMRRNNGNTQQRHHMSKINNPTMVAPVEMKRLMINKTVGETLLHRAARQGYAEVVTYCLTTNYVDVDAKDNAGYTPLHECCARGHLQIARFLLQYGADVNASAAGGIRPIHDAVENDHVQVVRLLLSYGADPLLATYSGLTPIKIAHSRTMIDLLTGFLADVSGDSTDSNSPWIFDGPARFFDSTECGFDIFEDLPSDSEDADENDIMFEISDTPHVRTYLLTTPGCNSPEVFCLLDEVLQKTGQTREELITCYPSARFTSMSSTEFLRMVEQSQVSISVSFNTEEVVHLIKLDDVLRQLLGVETVVISTSEN</sequence>
<dbReference type="HOGENOM" id="CLU_287918_0_0_1"/>
<dbReference type="PROSITE" id="PS50297">
    <property type="entry name" value="ANK_REP_REGION"/>
    <property type="match status" value="2"/>
</dbReference>
<dbReference type="PANTHER" id="PTHR24117">
    <property type="entry name" value="AGAP007537-PB"/>
    <property type="match status" value="1"/>
</dbReference>
<evidence type="ECO:0000256" key="6">
    <source>
        <dbReference type="ARBA" id="ARBA00023242"/>
    </source>
</evidence>
<evidence type="ECO:0000256" key="1">
    <source>
        <dbReference type="ARBA" id="ARBA00004123"/>
    </source>
</evidence>
<dbReference type="PRINTS" id="PR01415">
    <property type="entry name" value="ANKYRIN"/>
</dbReference>
<dbReference type="InterPro" id="IPR038227">
    <property type="entry name" value="PUFD_som_sf"/>
</dbReference>
<keyword evidence="12" id="KW-1185">Reference proteome</keyword>
<protein>
    <submittedName>
        <fullName evidence="11">Uncharacterized protein</fullName>
    </submittedName>
</protein>
<keyword evidence="9" id="KW-0175">Coiled coil</keyword>
<feature type="repeat" description="ANK" evidence="8">
    <location>
        <begin position="794"/>
        <end position="827"/>
    </location>
</feature>
<organism evidence="11 12">
    <name type="scientific">Strigamia maritima</name>
    <name type="common">European centipede</name>
    <name type="synonym">Geophilus maritimus</name>
    <dbReference type="NCBI Taxonomy" id="126957"/>
    <lineage>
        <taxon>Eukaryota</taxon>
        <taxon>Metazoa</taxon>
        <taxon>Ecdysozoa</taxon>
        <taxon>Arthropoda</taxon>
        <taxon>Myriapoda</taxon>
        <taxon>Chilopoda</taxon>
        <taxon>Pleurostigmophora</taxon>
        <taxon>Geophilomorpha</taxon>
        <taxon>Linotaeniidae</taxon>
        <taxon>Strigamia</taxon>
    </lineage>
</organism>
<dbReference type="AlphaFoldDB" id="T1IXT6"/>
<evidence type="ECO:0000256" key="4">
    <source>
        <dbReference type="ARBA" id="ARBA00022737"/>
    </source>
</evidence>
<evidence type="ECO:0000256" key="10">
    <source>
        <dbReference type="SAM" id="MobiDB-lite"/>
    </source>
</evidence>
<keyword evidence="2" id="KW-1017">Isopeptide bond</keyword>
<dbReference type="Pfam" id="PF00023">
    <property type="entry name" value="Ank"/>
    <property type="match status" value="1"/>
</dbReference>
<reference evidence="12" key="1">
    <citation type="submission" date="2011-05" db="EMBL/GenBank/DDBJ databases">
        <authorList>
            <person name="Richards S.R."/>
            <person name="Qu J."/>
            <person name="Jiang H."/>
            <person name="Jhangiani S.N."/>
            <person name="Agravi P."/>
            <person name="Goodspeed R."/>
            <person name="Gross S."/>
            <person name="Mandapat C."/>
            <person name="Jackson L."/>
            <person name="Mathew T."/>
            <person name="Pu L."/>
            <person name="Thornton R."/>
            <person name="Saada N."/>
            <person name="Wilczek-Boney K.B."/>
            <person name="Lee S."/>
            <person name="Kovar C."/>
            <person name="Wu Y."/>
            <person name="Scherer S.E."/>
            <person name="Worley K.C."/>
            <person name="Muzny D.M."/>
            <person name="Gibbs R."/>
        </authorList>
    </citation>
    <scope>NUCLEOTIDE SEQUENCE</scope>
    <source>
        <strain evidence="12">Brora</strain>
    </source>
</reference>
<dbReference type="FunFam" id="1.25.40.20:FF:000032">
    <property type="entry name" value="BCL-6 corepressor isoform X1"/>
    <property type="match status" value="1"/>
</dbReference>
<feature type="compositionally biased region" description="Basic and acidic residues" evidence="10">
    <location>
        <begin position="638"/>
        <end position="655"/>
    </location>
</feature>
<dbReference type="GO" id="GO:0005634">
    <property type="term" value="C:nucleus"/>
    <property type="evidence" value="ECO:0007669"/>
    <property type="project" value="UniProtKB-SubCell"/>
</dbReference>
<evidence type="ECO:0000256" key="5">
    <source>
        <dbReference type="ARBA" id="ARBA00022843"/>
    </source>
</evidence>
<feature type="region of interest" description="Disordered" evidence="10">
    <location>
        <begin position="633"/>
        <end position="655"/>
    </location>
</feature>
<keyword evidence="8" id="KW-0040">ANK repeat</keyword>
<evidence type="ECO:0000313" key="12">
    <source>
        <dbReference type="Proteomes" id="UP000014500"/>
    </source>
</evidence>
<dbReference type="Gene3D" id="3.10.260.40">
    <property type="entry name" value="BCL-6 corepressor, PCGF1 binding domain"/>
    <property type="match status" value="1"/>
</dbReference>
<feature type="coiled-coil region" evidence="9">
    <location>
        <begin position="694"/>
        <end position="724"/>
    </location>
</feature>
<proteinExistence type="inferred from homology"/>
<dbReference type="InterPro" id="IPR036770">
    <property type="entry name" value="Ankyrin_rpt-contain_sf"/>
</dbReference>
<dbReference type="EMBL" id="JH431661">
    <property type="status" value="NOT_ANNOTATED_CDS"/>
    <property type="molecule type" value="Genomic_DNA"/>
</dbReference>
<dbReference type="PANTHER" id="PTHR24117:SF9">
    <property type="entry name" value="BCL-6 COREPRESSOR PCGF1 BINDING DOMAIN-CONTAINING PROTEIN"/>
    <property type="match status" value="1"/>
</dbReference>
<dbReference type="SUPFAM" id="SSF48403">
    <property type="entry name" value="Ankyrin repeat"/>
    <property type="match status" value="1"/>
</dbReference>
<feature type="compositionally biased region" description="Polar residues" evidence="10">
    <location>
        <begin position="474"/>
        <end position="489"/>
    </location>
</feature>
<dbReference type="InterPro" id="IPR047144">
    <property type="entry name" value="BCOR-like"/>
</dbReference>
<keyword evidence="3" id="KW-0597">Phosphoprotein</keyword>
<evidence type="ECO:0000313" key="11">
    <source>
        <dbReference type="EnsemblMetazoa" id="SMAR006029-PA"/>
    </source>
</evidence>
<evidence type="ECO:0000256" key="8">
    <source>
        <dbReference type="PROSITE-ProRule" id="PRU00023"/>
    </source>
</evidence>
<comment type="similarity">
    <text evidence="7">Belongs to the BCOR family.</text>
</comment>
<comment type="subcellular location">
    <subcellularLocation>
        <location evidence="1">Nucleus</location>
    </subcellularLocation>
</comment>
<evidence type="ECO:0000256" key="3">
    <source>
        <dbReference type="ARBA" id="ARBA00022553"/>
    </source>
</evidence>
<accession>T1IXT6</accession>
<evidence type="ECO:0000256" key="9">
    <source>
        <dbReference type="SAM" id="Coils"/>
    </source>
</evidence>
<keyword evidence="4" id="KW-0677">Repeat</keyword>
<dbReference type="SMART" id="SM00248">
    <property type="entry name" value="ANK"/>
    <property type="match status" value="3"/>
</dbReference>
<dbReference type="PROSITE" id="PS50088">
    <property type="entry name" value="ANK_REPEAT"/>
    <property type="match status" value="3"/>
</dbReference>
<feature type="compositionally biased region" description="Basic and acidic residues" evidence="10">
    <location>
        <begin position="432"/>
        <end position="443"/>
    </location>
</feature>
<dbReference type="EnsemblMetazoa" id="SMAR006029-RA">
    <property type="protein sequence ID" value="SMAR006029-PA"/>
    <property type="gene ID" value="SMAR006029"/>
</dbReference>
<dbReference type="InterPro" id="IPR002110">
    <property type="entry name" value="Ankyrin_rpt"/>
</dbReference>
<dbReference type="Proteomes" id="UP000014500">
    <property type="component" value="Unassembled WGS sequence"/>
</dbReference>
<dbReference type="Pfam" id="PF12796">
    <property type="entry name" value="Ank_2"/>
    <property type="match status" value="1"/>
</dbReference>
<name>T1IXT6_STRMM</name>
<dbReference type="GO" id="GO:0003714">
    <property type="term" value="F:transcription corepressor activity"/>
    <property type="evidence" value="ECO:0007669"/>
    <property type="project" value="TreeGrafter"/>
</dbReference>
<feature type="repeat" description="ANK" evidence="8">
    <location>
        <begin position="861"/>
        <end position="893"/>
    </location>
</feature>
<keyword evidence="5" id="KW-0832">Ubl conjugation</keyword>
<dbReference type="eggNOG" id="ENOG502RZ5N">
    <property type="taxonomic scope" value="Eukaryota"/>
</dbReference>
<feature type="region of interest" description="Disordered" evidence="10">
    <location>
        <begin position="406"/>
        <end position="443"/>
    </location>
</feature>
<reference evidence="11" key="2">
    <citation type="submission" date="2015-02" db="UniProtKB">
        <authorList>
            <consortium name="EnsemblMetazoa"/>
        </authorList>
    </citation>
    <scope>IDENTIFICATION</scope>
</reference>
<feature type="region of interest" description="Disordered" evidence="10">
    <location>
        <begin position="474"/>
        <end position="499"/>
    </location>
</feature>
<evidence type="ECO:0000256" key="7">
    <source>
        <dbReference type="ARBA" id="ARBA00034703"/>
    </source>
</evidence>
<evidence type="ECO:0000256" key="2">
    <source>
        <dbReference type="ARBA" id="ARBA00022499"/>
    </source>
</evidence>
<dbReference type="GO" id="GO:0000122">
    <property type="term" value="P:negative regulation of transcription by RNA polymerase II"/>
    <property type="evidence" value="ECO:0007669"/>
    <property type="project" value="TreeGrafter"/>
</dbReference>